<accession>A0A0K2UA64</accession>
<feature type="non-terminal residue" evidence="1">
    <location>
        <position position="1"/>
    </location>
</feature>
<protein>
    <submittedName>
        <fullName evidence="1">Uncharacterized protein</fullName>
    </submittedName>
</protein>
<evidence type="ECO:0000313" key="1">
    <source>
        <dbReference type="EMBL" id="CDW35129.1"/>
    </source>
</evidence>
<sequence length="78" mass="8917">DHTGSRNRFLEYIIHPLNIQSQLFKLQLCCAHFDPSLVIPSLCLRETTLLFVAINHLHITGGFWIITNGSKNIVSRPF</sequence>
<name>A0A0K2UA64_LEPSM</name>
<reference evidence="1" key="1">
    <citation type="submission" date="2014-05" db="EMBL/GenBank/DDBJ databases">
        <authorList>
            <person name="Chronopoulou M."/>
        </authorList>
    </citation>
    <scope>NUCLEOTIDE SEQUENCE</scope>
    <source>
        <tissue evidence="1">Whole organism</tissue>
    </source>
</reference>
<dbReference type="AlphaFoldDB" id="A0A0K2UA64"/>
<dbReference type="EMBL" id="HACA01017768">
    <property type="protein sequence ID" value="CDW35129.1"/>
    <property type="molecule type" value="Transcribed_RNA"/>
</dbReference>
<proteinExistence type="predicted"/>
<organism evidence="1">
    <name type="scientific">Lepeophtheirus salmonis</name>
    <name type="common">Salmon louse</name>
    <name type="synonym">Caligus salmonis</name>
    <dbReference type="NCBI Taxonomy" id="72036"/>
    <lineage>
        <taxon>Eukaryota</taxon>
        <taxon>Metazoa</taxon>
        <taxon>Ecdysozoa</taxon>
        <taxon>Arthropoda</taxon>
        <taxon>Crustacea</taxon>
        <taxon>Multicrustacea</taxon>
        <taxon>Hexanauplia</taxon>
        <taxon>Copepoda</taxon>
        <taxon>Siphonostomatoida</taxon>
        <taxon>Caligidae</taxon>
        <taxon>Lepeophtheirus</taxon>
    </lineage>
</organism>